<evidence type="ECO:0000256" key="1">
    <source>
        <dbReference type="SAM" id="Phobius"/>
    </source>
</evidence>
<dbReference type="EMBL" id="JACIEB010000003">
    <property type="protein sequence ID" value="MBB3981851.1"/>
    <property type="molecule type" value="Genomic_DNA"/>
</dbReference>
<sequence length="202" mass="21532">MDWMLAGPFLPFTVALALMLLIGLVEAVGLGGFDLDWDADFGDIPLLGWLGFGRLPFLMLVVLFLALFGITGMAIQQALAALTGEMLPGWLASLAATFAALPGTGLLARPLAAILPRDETSAIDVDELAGRRAVIVTGRATPGSPARARVTDRFGLNHYVMAEPDNSGQAFVEGEEIILVRRDGHVFKAITEGKTFLPQLDD</sequence>
<evidence type="ECO:0000259" key="3">
    <source>
        <dbReference type="Pfam" id="PF21001"/>
    </source>
</evidence>
<feature type="transmembrane region" description="Helical" evidence="1">
    <location>
        <begin position="51"/>
        <end position="75"/>
    </location>
</feature>
<dbReference type="Proteomes" id="UP000552757">
    <property type="component" value="Unassembled WGS sequence"/>
</dbReference>
<comment type="caution">
    <text evidence="4">The sequence shown here is derived from an EMBL/GenBank/DDBJ whole genome shotgun (WGS) entry which is preliminary data.</text>
</comment>
<keyword evidence="1" id="KW-1133">Transmembrane helix</keyword>
<dbReference type="Pfam" id="PF21001">
    <property type="entry name" value="YqiJ_N"/>
    <property type="match status" value="1"/>
</dbReference>
<feature type="domain" description="Inner membrane protein YqiJ N-terminal" evidence="3">
    <location>
        <begin position="10"/>
        <end position="104"/>
    </location>
</feature>
<evidence type="ECO:0000313" key="4">
    <source>
        <dbReference type="EMBL" id="MBB3981851.1"/>
    </source>
</evidence>
<feature type="transmembrane region" description="Helical" evidence="1">
    <location>
        <begin position="87"/>
        <end position="108"/>
    </location>
</feature>
<reference evidence="4 5" key="1">
    <citation type="submission" date="2020-08" db="EMBL/GenBank/DDBJ databases">
        <title>Genomic Encyclopedia of Type Strains, Phase IV (KMG-IV): sequencing the most valuable type-strain genomes for metagenomic binning, comparative biology and taxonomic classification.</title>
        <authorList>
            <person name="Goeker M."/>
        </authorList>
    </citation>
    <scope>NUCLEOTIDE SEQUENCE [LARGE SCALE GENOMIC DNA]</scope>
    <source>
        <strain evidence="4 5">DSM 29348</strain>
    </source>
</reference>
<name>A0A7W6DIB5_9SPHN</name>
<dbReference type="InterPro" id="IPR048376">
    <property type="entry name" value="YqiJ_N"/>
</dbReference>
<gene>
    <name evidence="4" type="ORF">GGR44_001510</name>
</gene>
<keyword evidence="1" id="KW-0472">Membrane</keyword>
<dbReference type="AlphaFoldDB" id="A0A7W6DIB5"/>
<keyword evidence="5" id="KW-1185">Reference proteome</keyword>
<keyword evidence="1" id="KW-0812">Transmembrane</keyword>
<feature type="domain" description="Inner membrane protein YqiJ OB-fold" evidence="2">
    <location>
        <begin position="127"/>
        <end position="190"/>
    </location>
</feature>
<dbReference type="Pfam" id="PF07290">
    <property type="entry name" value="YqiJ_OB"/>
    <property type="match status" value="1"/>
</dbReference>
<proteinExistence type="predicted"/>
<evidence type="ECO:0000259" key="2">
    <source>
        <dbReference type="Pfam" id="PF07290"/>
    </source>
</evidence>
<evidence type="ECO:0000313" key="5">
    <source>
        <dbReference type="Proteomes" id="UP000552757"/>
    </source>
</evidence>
<evidence type="ECO:0008006" key="6">
    <source>
        <dbReference type="Google" id="ProtNLM"/>
    </source>
</evidence>
<organism evidence="4 5">
    <name type="scientific">Sphingobium fontiphilum</name>
    <dbReference type="NCBI Taxonomy" id="944425"/>
    <lineage>
        <taxon>Bacteria</taxon>
        <taxon>Pseudomonadati</taxon>
        <taxon>Pseudomonadota</taxon>
        <taxon>Alphaproteobacteria</taxon>
        <taxon>Sphingomonadales</taxon>
        <taxon>Sphingomonadaceae</taxon>
        <taxon>Sphingobium</taxon>
    </lineage>
</organism>
<dbReference type="InterPro" id="IPR010840">
    <property type="entry name" value="YqiJ_OB"/>
</dbReference>
<accession>A0A7W6DIB5</accession>
<protein>
    <recommendedName>
        <fullName evidence="6">DUF1449 family protein</fullName>
    </recommendedName>
</protein>